<dbReference type="EMBL" id="RCCT01000010">
    <property type="protein sequence ID" value="RLJ97996.1"/>
    <property type="molecule type" value="Genomic_DNA"/>
</dbReference>
<gene>
    <name evidence="1" type="ORF">CLV75_4341</name>
</gene>
<protein>
    <submittedName>
        <fullName evidence="1">Uncharacterized protein</fullName>
    </submittedName>
</protein>
<name>A0A497Z319_9RHOB</name>
<proteinExistence type="predicted"/>
<dbReference type="Proteomes" id="UP000271700">
    <property type="component" value="Unassembled WGS sequence"/>
</dbReference>
<sequence>MKRDHIESLSSVAEAVFQREHQKLGPLLQHEAKILRQLSLLQAQSVEVKSENSLTKGYQITGADLVWHSWEESTRRDLNIELAKLRSQKLAAIDNLRDAFGRKQAVAELTHRLHKHRWR</sequence>
<keyword evidence="2" id="KW-1185">Reference proteome</keyword>
<accession>A0A497Z319</accession>
<evidence type="ECO:0000313" key="2">
    <source>
        <dbReference type="Proteomes" id="UP000271700"/>
    </source>
</evidence>
<dbReference type="STRING" id="981384.GCA_000192475_01203"/>
<comment type="caution">
    <text evidence="1">The sequence shown here is derived from an EMBL/GenBank/DDBJ whole genome shotgun (WGS) entry which is preliminary data.</text>
</comment>
<reference evidence="1 2" key="1">
    <citation type="submission" date="2018-10" db="EMBL/GenBank/DDBJ databases">
        <title>Genomic Encyclopedia of Archaeal and Bacterial Type Strains, Phase II (KMG-II): from individual species to whole genera.</title>
        <authorList>
            <person name="Goeker M."/>
        </authorList>
    </citation>
    <scope>NUCLEOTIDE SEQUENCE [LARGE SCALE GENOMIC DNA]</scope>
    <source>
        <strain evidence="1 2">DSM 29317</strain>
    </source>
</reference>
<dbReference type="AlphaFoldDB" id="A0A497Z319"/>
<evidence type="ECO:0000313" key="1">
    <source>
        <dbReference type="EMBL" id="RLJ97996.1"/>
    </source>
</evidence>
<dbReference type="RefSeq" id="WP_010442502.1">
    <property type="nucleotide sequence ID" value="NZ_AEYW01000017.1"/>
</dbReference>
<organism evidence="1 2">
    <name type="scientific">Ruegeria conchae</name>
    <dbReference type="NCBI Taxonomy" id="981384"/>
    <lineage>
        <taxon>Bacteria</taxon>
        <taxon>Pseudomonadati</taxon>
        <taxon>Pseudomonadota</taxon>
        <taxon>Alphaproteobacteria</taxon>
        <taxon>Rhodobacterales</taxon>
        <taxon>Roseobacteraceae</taxon>
        <taxon>Ruegeria</taxon>
    </lineage>
</organism>